<dbReference type="PANTHER" id="PTHR42978">
    <property type="entry name" value="QUORUM-QUENCHING LACTONASE YTNP-RELATED-RELATED"/>
    <property type="match status" value="1"/>
</dbReference>
<evidence type="ECO:0000256" key="4">
    <source>
        <dbReference type="ARBA" id="ARBA00022833"/>
    </source>
</evidence>
<evidence type="ECO:0000313" key="6">
    <source>
        <dbReference type="EMBL" id="SUZ74564.1"/>
    </source>
</evidence>
<accession>A0A381Q6U1</accession>
<dbReference type="Pfam" id="PF00753">
    <property type="entry name" value="Lactamase_B"/>
    <property type="match status" value="1"/>
</dbReference>
<dbReference type="PANTHER" id="PTHR42978:SF6">
    <property type="entry name" value="QUORUM-QUENCHING LACTONASE YTNP-RELATED"/>
    <property type="match status" value="1"/>
</dbReference>
<evidence type="ECO:0000256" key="3">
    <source>
        <dbReference type="ARBA" id="ARBA00022801"/>
    </source>
</evidence>
<proteinExistence type="inferred from homology"/>
<dbReference type="Gene3D" id="3.60.15.10">
    <property type="entry name" value="Ribonuclease Z/Hydroxyacylglutathione hydrolase-like"/>
    <property type="match status" value="1"/>
</dbReference>
<dbReference type="SMART" id="SM00849">
    <property type="entry name" value="Lactamase_B"/>
    <property type="match status" value="1"/>
</dbReference>
<reference evidence="6" key="1">
    <citation type="submission" date="2018-05" db="EMBL/GenBank/DDBJ databases">
        <authorList>
            <person name="Lanie J.A."/>
            <person name="Ng W.-L."/>
            <person name="Kazmierczak K.M."/>
            <person name="Andrzejewski T.M."/>
            <person name="Davidsen T.M."/>
            <person name="Wayne K.J."/>
            <person name="Tettelin H."/>
            <person name="Glass J.I."/>
            <person name="Rusch D."/>
            <person name="Podicherti R."/>
            <person name="Tsui H.-C.T."/>
            <person name="Winkler M.E."/>
        </authorList>
    </citation>
    <scope>NUCLEOTIDE SEQUENCE</scope>
</reference>
<gene>
    <name evidence="6" type="ORF">METZ01_LOCUS27418</name>
</gene>
<comment type="similarity">
    <text evidence="1">Belongs to the metallo-beta-lactamase superfamily.</text>
</comment>
<dbReference type="PROSITE" id="PS00141">
    <property type="entry name" value="ASP_PROTEASE"/>
    <property type="match status" value="1"/>
</dbReference>
<feature type="domain" description="Metallo-beta-lactamase" evidence="5">
    <location>
        <begin position="56"/>
        <end position="264"/>
    </location>
</feature>
<sequence>MNEVWNVGDIKITRVVEMEVAGGSRFILPDATREACLAYPWLQPHFMDLEGNLIMSVHALVVDTGAQRIVVDTCIGNDKERSIPAWSHLQTRFLDDLENVGYAPDTIDTVLCTHLHVDHVGWNTKLVDGLWEPTFTNARYLVGRTEWEYWDANEDTSTYGSVMDDSVRPIFAAGLVDLVESDHQVAPGVTLQATPGHTPGHVSVQVTSKGAEALITGDCIHHPCQMTRTDWCSSADYDQNQGRRTRETLLEKYVDSDVLIIGTHFATPTAGFIRHHDVSGYWLDVELPSI</sequence>
<keyword evidence="2" id="KW-0479">Metal-binding</keyword>
<keyword evidence="3" id="KW-0378">Hydrolase</keyword>
<evidence type="ECO:0000256" key="1">
    <source>
        <dbReference type="ARBA" id="ARBA00007749"/>
    </source>
</evidence>
<dbReference type="EMBL" id="UINC01001216">
    <property type="protein sequence ID" value="SUZ74564.1"/>
    <property type="molecule type" value="Genomic_DNA"/>
</dbReference>
<dbReference type="InterPro" id="IPR036866">
    <property type="entry name" value="RibonucZ/Hydroxyglut_hydro"/>
</dbReference>
<keyword evidence="4" id="KW-0862">Zinc</keyword>
<protein>
    <recommendedName>
        <fullName evidence="5">Metallo-beta-lactamase domain-containing protein</fullName>
    </recommendedName>
</protein>
<organism evidence="6">
    <name type="scientific">marine metagenome</name>
    <dbReference type="NCBI Taxonomy" id="408172"/>
    <lineage>
        <taxon>unclassified sequences</taxon>
        <taxon>metagenomes</taxon>
        <taxon>ecological metagenomes</taxon>
    </lineage>
</organism>
<evidence type="ECO:0000259" key="5">
    <source>
        <dbReference type="SMART" id="SM00849"/>
    </source>
</evidence>
<dbReference type="InterPro" id="IPR051013">
    <property type="entry name" value="MBL_superfamily_lactonases"/>
</dbReference>
<dbReference type="InterPro" id="IPR001969">
    <property type="entry name" value="Aspartic_peptidase_AS"/>
</dbReference>
<dbReference type="AlphaFoldDB" id="A0A381Q6U1"/>
<name>A0A381Q6U1_9ZZZZ</name>
<dbReference type="SUPFAM" id="SSF56281">
    <property type="entry name" value="Metallo-hydrolase/oxidoreductase"/>
    <property type="match status" value="1"/>
</dbReference>
<dbReference type="GO" id="GO:0006508">
    <property type="term" value="P:proteolysis"/>
    <property type="evidence" value="ECO:0007669"/>
    <property type="project" value="InterPro"/>
</dbReference>
<dbReference type="InterPro" id="IPR001279">
    <property type="entry name" value="Metallo-B-lactamas"/>
</dbReference>
<dbReference type="GO" id="GO:0004190">
    <property type="term" value="F:aspartic-type endopeptidase activity"/>
    <property type="evidence" value="ECO:0007669"/>
    <property type="project" value="InterPro"/>
</dbReference>
<dbReference type="GO" id="GO:0046872">
    <property type="term" value="F:metal ion binding"/>
    <property type="evidence" value="ECO:0007669"/>
    <property type="project" value="UniProtKB-KW"/>
</dbReference>
<dbReference type="CDD" id="cd16277">
    <property type="entry name" value="metallo-hydrolase-like_MBL-fold"/>
    <property type="match status" value="1"/>
</dbReference>
<evidence type="ECO:0000256" key="2">
    <source>
        <dbReference type="ARBA" id="ARBA00022723"/>
    </source>
</evidence>